<gene>
    <name evidence="1" type="ORF">A3F84_13735</name>
</gene>
<name>A0A1F6CLG0_HANXR</name>
<organism evidence="1 2">
    <name type="scientific">Handelsmanbacteria sp. (strain RIFCSPLOWO2_12_FULL_64_10)</name>
    <dbReference type="NCBI Taxonomy" id="1817868"/>
    <lineage>
        <taxon>Bacteria</taxon>
        <taxon>Candidatus Handelsmaniibacteriota</taxon>
    </lineage>
</organism>
<dbReference type="Proteomes" id="UP000178606">
    <property type="component" value="Unassembled WGS sequence"/>
</dbReference>
<dbReference type="Gene3D" id="2.60.120.620">
    <property type="entry name" value="q2cbj1_9rhob like domain"/>
    <property type="match status" value="1"/>
</dbReference>
<dbReference type="GO" id="GO:0005506">
    <property type="term" value="F:iron ion binding"/>
    <property type="evidence" value="ECO:0007669"/>
    <property type="project" value="UniProtKB-ARBA"/>
</dbReference>
<reference evidence="1 2" key="1">
    <citation type="journal article" date="2016" name="Nat. Commun.">
        <title>Thousands of microbial genomes shed light on interconnected biogeochemical processes in an aquifer system.</title>
        <authorList>
            <person name="Anantharaman K."/>
            <person name="Brown C.T."/>
            <person name="Hug L.A."/>
            <person name="Sharon I."/>
            <person name="Castelle C.J."/>
            <person name="Probst A.J."/>
            <person name="Thomas B.C."/>
            <person name="Singh A."/>
            <person name="Wilkins M.J."/>
            <person name="Karaoz U."/>
            <person name="Brodie E.L."/>
            <person name="Williams K.H."/>
            <person name="Hubbard S.S."/>
            <person name="Banfield J.F."/>
        </authorList>
    </citation>
    <scope>NUCLEOTIDE SEQUENCE [LARGE SCALE GENOMIC DNA]</scope>
    <source>
        <strain evidence="2">RIFCSPLOWO2_12_FULL_64_10</strain>
    </source>
</reference>
<evidence type="ECO:0008006" key="3">
    <source>
        <dbReference type="Google" id="ProtNLM"/>
    </source>
</evidence>
<dbReference type="PANTHER" id="PTHR20883:SF46">
    <property type="entry name" value="PHYTANOYL-COA HYDROXYLASE"/>
    <property type="match status" value="1"/>
</dbReference>
<sequence length="249" mass="27582">MRLSAAQKQFYAENGYLAVEDVFSPRHAAALARRFEELCEDWQGEAARRVGIAQEPAVVRGQAGVAGTERTIRSMARLAAHEPLFYAHATDPGFLDLVADLIGEPLSLYVDQAMLKPPRHGSEKPPHQDNAYFKIKPDDAVITCWCALDDATVENGCMHYFPGSHRLGVVEHEKIPDTPHLVPKGVDPGEAVAAPIRAGGVLFHHGLTLHTSPPNRSDRWRRAYICHYVRSDAEMTALRPDSPPLLRVR</sequence>
<accession>A0A1F6CLG0</accession>
<dbReference type="EMBL" id="MFKF01000217">
    <property type="protein sequence ID" value="OGG49975.1"/>
    <property type="molecule type" value="Genomic_DNA"/>
</dbReference>
<protein>
    <recommendedName>
        <fullName evidence="3">Phytanoyl-CoA dioxygenase</fullName>
    </recommendedName>
</protein>
<proteinExistence type="predicted"/>
<dbReference type="AlphaFoldDB" id="A0A1F6CLG0"/>
<dbReference type="Pfam" id="PF05721">
    <property type="entry name" value="PhyH"/>
    <property type="match status" value="1"/>
</dbReference>
<dbReference type="SUPFAM" id="SSF51197">
    <property type="entry name" value="Clavaminate synthase-like"/>
    <property type="match status" value="1"/>
</dbReference>
<evidence type="ECO:0000313" key="2">
    <source>
        <dbReference type="Proteomes" id="UP000178606"/>
    </source>
</evidence>
<dbReference type="PANTHER" id="PTHR20883">
    <property type="entry name" value="PHYTANOYL-COA DIOXYGENASE DOMAIN CONTAINING 1"/>
    <property type="match status" value="1"/>
</dbReference>
<evidence type="ECO:0000313" key="1">
    <source>
        <dbReference type="EMBL" id="OGG49975.1"/>
    </source>
</evidence>
<comment type="caution">
    <text evidence="1">The sequence shown here is derived from an EMBL/GenBank/DDBJ whole genome shotgun (WGS) entry which is preliminary data.</text>
</comment>
<dbReference type="InterPro" id="IPR008775">
    <property type="entry name" value="Phytyl_CoA_dOase-like"/>
</dbReference>
<dbReference type="GO" id="GO:0016706">
    <property type="term" value="F:2-oxoglutarate-dependent dioxygenase activity"/>
    <property type="evidence" value="ECO:0007669"/>
    <property type="project" value="UniProtKB-ARBA"/>
</dbReference>